<sequence length="214" mass="24883">MKIKKVIPYILLFTIMMLNISGCTRKDFTKKEDEYTKAQKIAVSALSDAFYMVKNKNFNVLKYKKHDNWYLFLFYMTTDNSPQYLLCLVENNKALWYASAGYPAMSMGFGVNRVKYKGKSIYFCNLNTSTWIPSTGARKPTNYTKMVFEFENGTELIENVKGDKGYIVIVDGYKKLKDLILYNAKGEIVNRYEDIGYDCYECKVVGFKHVNLKE</sequence>
<organism evidence="1 2">
    <name type="scientific">Caldicellulosiruptor bescii</name>
    <name type="common">Anaerocellum thermophilum</name>
    <dbReference type="NCBI Taxonomy" id="31899"/>
    <lineage>
        <taxon>Bacteria</taxon>
        <taxon>Bacillati</taxon>
        <taxon>Bacillota</taxon>
        <taxon>Bacillota incertae sedis</taxon>
        <taxon>Caldicellulosiruptorales</taxon>
        <taxon>Caldicellulosiruptoraceae</taxon>
        <taxon>Caldicellulosiruptor</taxon>
    </lineage>
</organism>
<evidence type="ECO:0000313" key="1">
    <source>
        <dbReference type="EMBL" id="SMR93759.1"/>
    </source>
</evidence>
<dbReference type="EMBL" id="FXXC01000001">
    <property type="protein sequence ID" value="SMR93759.1"/>
    <property type="molecule type" value="Genomic_DNA"/>
</dbReference>
<name>A0ABY1S8X7_CALBS</name>
<evidence type="ECO:0000313" key="2">
    <source>
        <dbReference type="Proteomes" id="UP000196803"/>
    </source>
</evidence>
<evidence type="ECO:0008006" key="3">
    <source>
        <dbReference type="Google" id="ProtNLM"/>
    </source>
</evidence>
<reference evidence="1 2" key="1">
    <citation type="submission" date="2017-05" db="EMBL/GenBank/DDBJ databases">
        <authorList>
            <person name="Varghese N."/>
            <person name="Submissions S."/>
        </authorList>
    </citation>
    <scope>NUCLEOTIDE SEQUENCE [LARGE SCALE GENOMIC DNA]</scope>
    <source>
        <strain evidence="1 2">MACB1020</strain>
    </source>
</reference>
<comment type="caution">
    <text evidence="1">The sequence shown here is derived from an EMBL/GenBank/DDBJ whole genome shotgun (WGS) entry which is preliminary data.</text>
</comment>
<gene>
    <name evidence="1" type="ORF">SAMN05216240_1737</name>
</gene>
<accession>A0ABY1S8X7</accession>
<proteinExistence type="predicted"/>
<dbReference type="GeneID" id="31772704"/>
<protein>
    <recommendedName>
        <fullName evidence="3">Lipoprotein</fullName>
    </recommendedName>
</protein>
<dbReference type="RefSeq" id="WP_015907827.1">
    <property type="nucleotide sequence ID" value="NZ_FUZJ01000001.1"/>
</dbReference>
<dbReference type="Proteomes" id="UP000196803">
    <property type="component" value="Unassembled WGS sequence"/>
</dbReference>
<keyword evidence="2" id="KW-1185">Reference proteome</keyword>